<sequence length="93" mass="10732">MSLFHRKPCPAQSHNVDALFAENLSAHERAAQAAHHVERSADRNRGHLQRLRQEIAERTHHERQARPEPHTSDVRLLVETVLTRVQPRPDQKG</sequence>
<feature type="region of interest" description="Disordered" evidence="1">
    <location>
        <begin position="55"/>
        <end position="74"/>
    </location>
</feature>
<comment type="caution">
    <text evidence="2">The sequence shown here is derived from an EMBL/GenBank/DDBJ whole genome shotgun (WGS) entry which is preliminary data.</text>
</comment>
<protein>
    <submittedName>
        <fullName evidence="2">Uncharacterized protein</fullName>
    </submittedName>
</protein>
<evidence type="ECO:0000313" key="3">
    <source>
        <dbReference type="Proteomes" id="UP001236369"/>
    </source>
</evidence>
<reference evidence="2 3" key="1">
    <citation type="submission" date="2023-07" db="EMBL/GenBank/DDBJ databases">
        <title>Genomic Encyclopedia of Type Strains, Phase IV (KMG-IV): sequencing the most valuable type-strain genomes for metagenomic binning, comparative biology and taxonomic classification.</title>
        <authorList>
            <person name="Goeker M."/>
        </authorList>
    </citation>
    <scope>NUCLEOTIDE SEQUENCE [LARGE SCALE GENOMIC DNA]</scope>
    <source>
        <strain evidence="2 3">DSM 19562</strain>
    </source>
</reference>
<dbReference type="EMBL" id="JAUSVV010000023">
    <property type="protein sequence ID" value="MDQ0445239.1"/>
    <property type="molecule type" value="Genomic_DNA"/>
</dbReference>
<gene>
    <name evidence="2" type="ORF">QO016_004766</name>
</gene>
<evidence type="ECO:0000313" key="2">
    <source>
        <dbReference type="EMBL" id="MDQ0445239.1"/>
    </source>
</evidence>
<name>A0ABU0HSC3_9HYPH</name>
<organism evidence="2 3">
    <name type="scientific">Methylobacterium persicinum</name>
    <dbReference type="NCBI Taxonomy" id="374426"/>
    <lineage>
        <taxon>Bacteria</taxon>
        <taxon>Pseudomonadati</taxon>
        <taxon>Pseudomonadota</taxon>
        <taxon>Alphaproteobacteria</taxon>
        <taxon>Hyphomicrobiales</taxon>
        <taxon>Methylobacteriaceae</taxon>
        <taxon>Methylobacterium</taxon>
    </lineage>
</organism>
<evidence type="ECO:0000256" key="1">
    <source>
        <dbReference type="SAM" id="MobiDB-lite"/>
    </source>
</evidence>
<dbReference type="Proteomes" id="UP001236369">
    <property type="component" value="Unassembled WGS sequence"/>
</dbReference>
<feature type="compositionally biased region" description="Basic and acidic residues" evidence="1">
    <location>
        <begin position="55"/>
        <end position="73"/>
    </location>
</feature>
<keyword evidence="3" id="KW-1185">Reference proteome</keyword>
<proteinExistence type="predicted"/>
<accession>A0ABU0HSC3</accession>